<proteinExistence type="predicted"/>
<sequence length="249" mass="28287">MTLPVPPEFVGKVFTDLLALIGSGKLTKDALEWAKGRVIELWLKREYGFTPKPEFASKLQRASESEAYKRLKDCVGEDDSSLLSLVKLGLSIAELSDKGRVKTIARIKNEVYRKSKTRGVKILNMGGTGVLLGVIQHLSQQKVEHNYDQSDTLAIFNRIINKWTEITIFHKTEHGQSELKNRIIAYMQISRELFFVFASGTAGDQAKKVIAQLSNKSEIRKSRYLLHLNERKEDITGRVLFTWVFQKSS</sequence>
<accession>A0A9E2BI85</accession>
<dbReference type="AlphaFoldDB" id="A0A9E2BI85"/>
<dbReference type="EMBL" id="QLTW01000306">
    <property type="protein sequence ID" value="MBT9146086.1"/>
    <property type="molecule type" value="Genomic_DNA"/>
</dbReference>
<name>A0A9E2BI85_PSYF1</name>
<evidence type="ECO:0000313" key="2">
    <source>
        <dbReference type="Proteomes" id="UP000811545"/>
    </source>
</evidence>
<dbReference type="Proteomes" id="UP000811545">
    <property type="component" value="Unassembled WGS sequence"/>
</dbReference>
<protein>
    <submittedName>
        <fullName evidence="1">Uncharacterized protein</fullName>
    </submittedName>
</protein>
<comment type="caution">
    <text evidence="1">The sequence shown here is derived from an EMBL/GenBank/DDBJ whole genome shotgun (WGS) entry which is preliminary data.</text>
</comment>
<reference evidence="1 2" key="1">
    <citation type="journal article" date="2021" name="bioRxiv">
        <title>Unique metabolic strategies in Hadean analogues reveal hints for primordial physiology.</title>
        <authorList>
            <person name="Nobu M.K."/>
            <person name="Nakai R."/>
            <person name="Tamazawa S."/>
            <person name="Mori H."/>
            <person name="Toyoda A."/>
            <person name="Ijiri A."/>
            <person name="Suzuki S."/>
            <person name="Kurokawa K."/>
            <person name="Kamagata Y."/>
            <person name="Tamaki H."/>
        </authorList>
    </citation>
    <scope>NUCLEOTIDE SEQUENCE [LARGE SCALE GENOMIC DNA]</scope>
    <source>
        <strain evidence="1">BS525</strain>
    </source>
</reference>
<organism evidence="1 2">
    <name type="scientific">Psychracetigena formicireducens</name>
    <dbReference type="NCBI Taxonomy" id="2986056"/>
    <lineage>
        <taxon>Bacteria</taxon>
        <taxon>Bacillati</taxon>
        <taxon>Candidatus Lithacetigenota</taxon>
        <taxon>Candidatus Psychracetigena</taxon>
    </lineage>
</organism>
<evidence type="ECO:0000313" key="1">
    <source>
        <dbReference type="EMBL" id="MBT9146086.1"/>
    </source>
</evidence>
<gene>
    <name evidence="1" type="ORF">DDT42_01965</name>
</gene>